<reference evidence="1" key="1">
    <citation type="submission" date="2009-08" db="EMBL/GenBank/DDBJ databases">
        <authorList>
            <person name="Cheung F."/>
            <person name="Xiao Y."/>
            <person name="Chan A."/>
            <person name="Moskal W."/>
            <person name="Town C.D."/>
        </authorList>
    </citation>
    <scope>NUCLEOTIDE SEQUENCE</scope>
</reference>
<protein>
    <submittedName>
        <fullName evidence="1">Uncharacterized protein</fullName>
    </submittedName>
</protein>
<dbReference type="EMBL" id="BT093419">
    <property type="protein sequence ID" value="ACU17788.1"/>
    <property type="molecule type" value="mRNA"/>
</dbReference>
<proteinExistence type="evidence at transcript level"/>
<organism evidence="1">
    <name type="scientific">Glycine max</name>
    <name type="common">Soybean</name>
    <name type="synonym">Glycine hispida</name>
    <dbReference type="NCBI Taxonomy" id="3847"/>
    <lineage>
        <taxon>Eukaryota</taxon>
        <taxon>Viridiplantae</taxon>
        <taxon>Streptophyta</taxon>
        <taxon>Embryophyta</taxon>
        <taxon>Tracheophyta</taxon>
        <taxon>Spermatophyta</taxon>
        <taxon>Magnoliopsida</taxon>
        <taxon>eudicotyledons</taxon>
        <taxon>Gunneridae</taxon>
        <taxon>Pentapetalae</taxon>
        <taxon>rosids</taxon>
        <taxon>fabids</taxon>
        <taxon>Fabales</taxon>
        <taxon>Fabaceae</taxon>
        <taxon>Papilionoideae</taxon>
        <taxon>50 kb inversion clade</taxon>
        <taxon>NPAAA clade</taxon>
        <taxon>indigoferoid/millettioid clade</taxon>
        <taxon>Phaseoleae</taxon>
        <taxon>Glycine</taxon>
        <taxon>Glycine subgen. Soja</taxon>
    </lineage>
</organism>
<evidence type="ECO:0000313" key="1">
    <source>
        <dbReference type="EMBL" id="ACU17788.1"/>
    </source>
</evidence>
<sequence length="45" mass="4997">ILFVTPTGDFENISFKLLTQSITKNLLGDPLVPKCSTAIYSIRIQ</sequence>
<dbReference type="AlphaFoldDB" id="C6T7I6"/>
<accession>C6T7I6</accession>
<feature type="non-terminal residue" evidence="1">
    <location>
        <position position="1"/>
    </location>
</feature>
<name>C6T7I6_SOYBN</name>